<comment type="caution">
    <text evidence="2">The sequence shown here is derived from an EMBL/GenBank/DDBJ whole genome shotgun (WGS) entry which is preliminary data.</text>
</comment>
<feature type="compositionally biased region" description="Basic and acidic residues" evidence="1">
    <location>
        <begin position="114"/>
        <end position="125"/>
    </location>
</feature>
<dbReference type="Proteomes" id="UP000324585">
    <property type="component" value="Unassembled WGS sequence"/>
</dbReference>
<evidence type="ECO:0000256" key="1">
    <source>
        <dbReference type="SAM" id="MobiDB-lite"/>
    </source>
</evidence>
<dbReference type="EMBL" id="VRMN01000005">
    <property type="protein sequence ID" value="KAA8494128.1"/>
    <property type="molecule type" value="Genomic_DNA"/>
</dbReference>
<name>A0A5J4YS57_PORPP</name>
<sequence>MGLRSEPIRLRMLVWMRKVVSLAALDRWELGSCCKDMEPMGWVRVKRAKTILFVRCDVEGGATGAELQEEVARLMKRPREEVRLHMLQSGTEQSEGSESGDGSAKEVATSKRSRFAEVQRDEPLKDQGLANDSELFAVFRAADGTWESVGYDATTEVDA</sequence>
<evidence type="ECO:0000313" key="2">
    <source>
        <dbReference type="EMBL" id="KAA8494128.1"/>
    </source>
</evidence>
<feature type="region of interest" description="Disordered" evidence="1">
    <location>
        <begin position="84"/>
        <end position="126"/>
    </location>
</feature>
<evidence type="ECO:0000313" key="3">
    <source>
        <dbReference type="Proteomes" id="UP000324585"/>
    </source>
</evidence>
<keyword evidence="3" id="KW-1185">Reference proteome</keyword>
<reference evidence="3" key="1">
    <citation type="journal article" date="2019" name="Nat. Commun.">
        <title>Expansion of phycobilisome linker gene families in mesophilic red algae.</title>
        <authorList>
            <person name="Lee J."/>
            <person name="Kim D."/>
            <person name="Bhattacharya D."/>
            <person name="Yoon H.S."/>
        </authorList>
    </citation>
    <scope>NUCLEOTIDE SEQUENCE [LARGE SCALE GENOMIC DNA]</scope>
    <source>
        <strain evidence="3">CCMP 1328</strain>
    </source>
</reference>
<gene>
    <name evidence="2" type="ORF">FVE85_4103</name>
</gene>
<accession>A0A5J4YS57</accession>
<organism evidence="2 3">
    <name type="scientific">Porphyridium purpureum</name>
    <name type="common">Red alga</name>
    <name type="synonym">Porphyridium cruentum</name>
    <dbReference type="NCBI Taxonomy" id="35688"/>
    <lineage>
        <taxon>Eukaryota</taxon>
        <taxon>Rhodophyta</taxon>
        <taxon>Bangiophyceae</taxon>
        <taxon>Porphyridiales</taxon>
        <taxon>Porphyridiaceae</taxon>
        <taxon>Porphyridium</taxon>
    </lineage>
</organism>
<protein>
    <submittedName>
        <fullName evidence="2">Uncharacterized protein</fullName>
    </submittedName>
</protein>
<dbReference type="AlphaFoldDB" id="A0A5J4YS57"/>
<feature type="compositionally biased region" description="Low complexity" evidence="1">
    <location>
        <begin position="89"/>
        <end position="106"/>
    </location>
</feature>
<proteinExistence type="predicted"/>